<evidence type="ECO:0000313" key="2">
    <source>
        <dbReference type="EMBL" id="GAG45205.1"/>
    </source>
</evidence>
<protein>
    <submittedName>
        <fullName evidence="2">Uncharacterized protein</fullName>
    </submittedName>
</protein>
<feature type="transmembrane region" description="Helical" evidence="1">
    <location>
        <begin position="73"/>
        <end position="94"/>
    </location>
</feature>
<dbReference type="EMBL" id="BARS01051418">
    <property type="protein sequence ID" value="GAG45205.1"/>
    <property type="molecule type" value="Genomic_DNA"/>
</dbReference>
<feature type="transmembrane region" description="Helical" evidence="1">
    <location>
        <begin position="106"/>
        <end position="128"/>
    </location>
</feature>
<feature type="non-terminal residue" evidence="2">
    <location>
        <position position="179"/>
    </location>
</feature>
<keyword evidence="1" id="KW-0472">Membrane</keyword>
<sequence length="179" mass="19832">MYLVVIGVLALILAFSGPPFRWVMEPGWVVAAVAGAAVLPAGVAALVCARALRLLDRSPADPSIGQYWFGRGMTIVQAVLGLLHGGLLCTTNWLRLCKQTPLVGDWLVMPSFLASVPFLISVLLVWIATYPADRAIREIALETYLFRGRPVRPVWPLPRYLMFNLRHQVLFILVPMLLI</sequence>
<name>X0XPR3_9ZZZZ</name>
<accession>X0XPR3</accession>
<reference evidence="2" key="1">
    <citation type="journal article" date="2014" name="Front. Microbiol.">
        <title>High frequency of phylogenetically diverse reductive dehalogenase-homologous genes in deep subseafloor sedimentary metagenomes.</title>
        <authorList>
            <person name="Kawai M."/>
            <person name="Futagami T."/>
            <person name="Toyoda A."/>
            <person name="Takaki Y."/>
            <person name="Nishi S."/>
            <person name="Hori S."/>
            <person name="Arai W."/>
            <person name="Tsubouchi T."/>
            <person name="Morono Y."/>
            <person name="Uchiyama I."/>
            <person name="Ito T."/>
            <person name="Fujiyama A."/>
            <person name="Inagaki F."/>
            <person name="Takami H."/>
        </authorList>
    </citation>
    <scope>NUCLEOTIDE SEQUENCE</scope>
    <source>
        <strain evidence="2">Expedition CK06-06</strain>
    </source>
</reference>
<feature type="transmembrane region" description="Helical" evidence="1">
    <location>
        <begin position="26"/>
        <end position="52"/>
    </location>
</feature>
<keyword evidence="1" id="KW-1133">Transmembrane helix</keyword>
<comment type="caution">
    <text evidence="2">The sequence shown here is derived from an EMBL/GenBank/DDBJ whole genome shotgun (WGS) entry which is preliminary data.</text>
</comment>
<proteinExistence type="predicted"/>
<keyword evidence="1" id="KW-0812">Transmembrane</keyword>
<gene>
    <name evidence="2" type="ORF">S01H1_76598</name>
</gene>
<organism evidence="2">
    <name type="scientific">marine sediment metagenome</name>
    <dbReference type="NCBI Taxonomy" id="412755"/>
    <lineage>
        <taxon>unclassified sequences</taxon>
        <taxon>metagenomes</taxon>
        <taxon>ecological metagenomes</taxon>
    </lineage>
</organism>
<evidence type="ECO:0000256" key="1">
    <source>
        <dbReference type="SAM" id="Phobius"/>
    </source>
</evidence>
<dbReference type="AlphaFoldDB" id="X0XPR3"/>